<keyword evidence="3" id="KW-1185">Reference proteome</keyword>
<evidence type="ECO:0000256" key="1">
    <source>
        <dbReference type="SAM" id="SignalP"/>
    </source>
</evidence>
<accession>A0A1M7L6U0</accession>
<name>A0A1M7L6U0_9BURK</name>
<keyword evidence="1" id="KW-0732">Signal</keyword>
<dbReference type="SUPFAM" id="SSF56935">
    <property type="entry name" value="Porins"/>
    <property type="match status" value="1"/>
</dbReference>
<organism evidence="2 3">
    <name type="scientific">Duganella sacchari</name>
    <dbReference type="NCBI Taxonomy" id="551987"/>
    <lineage>
        <taxon>Bacteria</taxon>
        <taxon>Pseudomonadati</taxon>
        <taxon>Pseudomonadota</taxon>
        <taxon>Betaproteobacteria</taxon>
        <taxon>Burkholderiales</taxon>
        <taxon>Oxalobacteraceae</taxon>
        <taxon>Telluria group</taxon>
        <taxon>Duganella</taxon>
    </lineage>
</organism>
<evidence type="ECO:0000313" key="2">
    <source>
        <dbReference type="EMBL" id="SHM73687.1"/>
    </source>
</evidence>
<dbReference type="RefSeq" id="WP_072782195.1">
    <property type="nucleotide sequence ID" value="NZ_FRCX01000002.1"/>
</dbReference>
<evidence type="ECO:0000313" key="3">
    <source>
        <dbReference type="Proteomes" id="UP000184339"/>
    </source>
</evidence>
<dbReference type="AlphaFoldDB" id="A0A1M7L6U0"/>
<proteinExistence type="predicted"/>
<protein>
    <recommendedName>
        <fullName evidence="4">Porin</fullName>
    </recommendedName>
</protein>
<dbReference type="EMBL" id="FRCX01000002">
    <property type="protein sequence ID" value="SHM73687.1"/>
    <property type="molecule type" value="Genomic_DNA"/>
</dbReference>
<dbReference type="Proteomes" id="UP000184339">
    <property type="component" value="Unassembled WGS sequence"/>
</dbReference>
<feature type="signal peptide" evidence="1">
    <location>
        <begin position="1"/>
        <end position="23"/>
    </location>
</feature>
<sequence>MKQPALAITTLAVLGTLAFNSHAQEGIPITVSGFGTGALTMTNSDQAEFNRVNQTSGAGKDARAGVDSNLGIQATAKLSDTISFTAQGLVRKNGNNDQFGAELAWAFAKFKLNDEFSIRVGRIGLPVYMISDVRNVGYANTMLRPPNEVYRQVTADNADGGDIIYQHSFGDSTLTAQAAIGRTKVRSPGNYYVEFKPVISTQVSLENGPFTYRLGHSRATFGIYDNASLTTLVNTAKSLGLNNVVAELPLTDIKGTFNSAGISMDYNNIIGQAEYAKRKTDTRLVQDTSSWYIMLGYRYGKFVPYYMHGDVKQDSRRSFETLPTTGPLAPLSAAVNGAIKSGLQSTNAIGLRWDFYKSAAFKIQMDRIKTRDGSGYFVNAKPGFAGSTVNVYAAGIDFVF</sequence>
<feature type="chain" id="PRO_5012070946" description="Porin" evidence="1">
    <location>
        <begin position="24"/>
        <end position="400"/>
    </location>
</feature>
<reference evidence="3" key="1">
    <citation type="submission" date="2016-11" db="EMBL/GenBank/DDBJ databases">
        <authorList>
            <person name="Varghese N."/>
            <person name="Submissions S."/>
        </authorList>
    </citation>
    <scope>NUCLEOTIDE SEQUENCE [LARGE SCALE GENOMIC DNA]</scope>
    <source>
        <strain evidence="3">Sac-22</strain>
    </source>
</reference>
<dbReference type="STRING" id="551987.SAMN05192549_102358"/>
<gene>
    <name evidence="2" type="ORF">SAMN05192549_102358</name>
</gene>
<evidence type="ECO:0008006" key="4">
    <source>
        <dbReference type="Google" id="ProtNLM"/>
    </source>
</evidence>